<feature type="compositionally biased region" description="Gly residues" evidence="1">
    <location>
        <begin position="369"/>
        <end position="381"/>
    </location>
</feature>
<feature type="region of interest" description="Disordered" evidence="1">
    <location>
        <begin position="369"/>
        <end position="391"/>
    </location>
</feature>
<feature type="region of interest" description="Disordered" evidence="1">
    <location>
        <begin position="207"/>
        <end position="311"/>
    </location>
</feature>
<gene>
    <name evidence="2" type="ORF">VC83_01799</name>
</gene>
<dbReference type="RefSeq" id="XP_024327062.1">
    <property type="nucleotide sequence ID" value="XM_024465473.1"/>
</dbReference>
<dbReference type="GeneID" id="36284887"/>
<proteinExistence type="predicted"/>
<feature type="compositionally biased region" description="Polar residues" evidence="1">
    <location>
        <begin position="123"/>
        <end position="157"/>
    </location>
</feature>
<feature type="compositionally biased region" description="Low complexity" evidence="1">
    <location>
        <begin position="294"/>
        <end position="305"/>
    </location>
</feature>
<feature type="region of interest" description="Disordered" evidence="1">
    <location>
        <begin position="107"/>
        <end position="184"/>
    </location>
</feature>
<sequence>MVRRRSGSSYRPDKRKTRDWDDPEDAAERSRRVFYERFDEENISRLWRRYDADWHHKPGERFLTRKEFTDLVEELHTTKITTIHDEGMRRLKEAGRMNKGRLNESRWNESQLNKSRMNEGRLANTTTSPRASYVSTTTRAVSITSLPTQWSSRTATPQPRGRHSSTPSTAAPEQDQSPTPPFENCVKRARSFSLDVPKVTISTTIKTQLSPTKAEHKPKLSDIPALTPAPPSASPSPLHLAPSTASPTSSLIVKLSPCPSPSPRKSRFSPLESPAQSHSQTPSETPPPPPPPQQKQQQQQQRQQPYIPPTPAELDTAISLIRTSYATEEAQALARHTQQVKAAKALVWIEAIKLAGEIPCLAALVSGASGEGGEGAATTGGRGEKKSGPEGMTESALISAFAGLIRWEEGAEKARECLVEAVGGLEGLGMGGEVKGVGERVRGLMGLMGRVGRVRRGVRDCLVLVGRRGGVVVGEGLF</sequence>
<dbReference type="EMBL" id="KV441388">
    <property type="protein sequence ID" value="OAF61788.1"/>
    <property type="molecule type" value="Genomic_DNA"/>
</dbReference>
<evidence type="ECO:0000256" key="1">
    <source>
        <dbReference type="SAM" id="MobiDB-lite"/>
    </source>
</evidence>
<protein>
    <submittedName>
        <fullName evidence="2">Uncharacterized protein</fullName>
    </submittedName>
</protein>
<evidence type="ECO:0000313" key="2">
    <source>
        <dbReference type="EMBL" id="OAF61788.1"/>
    </source>
</evidence>
<name>A0A177AI85_9PEZI</name>
<feature type="region of interest" description="Disordered" evidence="1">
    <location>
        <begin position="1"/>
        <end position="27"/>
    </location>
</feature>
<dbReference type="AlphaFoldDB" id="A0A177AI85"/>
<feature type="compositionally biased region" description="Basic and acidic residues" evidence="1">
    <location>
        <begin position="16"/>
        <end position="27"/>
    </location>
</feature>
<accession>A0A177AI85</accession>
<feature type="compositionally biased region" description="Polar residues" evidence="1">
    <location>
        <begin position="164"/>
        <end position="177"/>
    </location>
</feature>
<dbReference type="OrthoDB" id="3440389at2759"/>
<dbReference type="Proteomes" id="UP000077154">
    <property type="component" value="Unassembled WGS sequence"/>
</dbReference>
<feature type="compositionally biased region" description="Low complexity" evidence="1">
    <location>
        <begin position="235"/>
        <end position="247"/>
    </location>
</feature>
<feature type="compositionally biased region" description="Pro residues" evidence="1">
    <location>
        <begin position="284"/>
        <end position="293"/>
    </location>
</feature>
<organism evidence="2">
    <name type="scientific">Pseudogymnoascus destructans</name>
    <dbReference type="NCBI Taxonomy" id="655981"/>
    <lineage>
        <taxon>Eukaryota</taxon>
        <taxon>Fungi</taxon>
        <taxon>Dikarya</taxon>
        <taxon>Ascomycota</taxon>
        <taxon>Pezizomycotina</taxon>
        <taxon>Leotiomycetes</taxon>
        <taxon>Thelebolales</taxon>
        <taxon>Thelebolaceae</taxon>
        <taxon>Pseudogymnoascus</taxon>
    </lineage>
</organism>
<reference evidence="2" key="1">
    <citation type="submission" date="2016-03" db="EMBL/GenBank/DDBJ databases">
        <title>Updated assembly of Pseudogymnoascus destructans, the fungus causing white-nose syndrome of bats.</title>
        <authorList>
            <person name="Palmer J.M."/>
            <person name="Drees K.P."/>
            <person name="Foster J.T."/>
            <person name="Lindner D.L."/>
        </authorList>
    </citation>
    <scope>NUCLEOTIDE SEQUENCE [LARGE SCALE GENOMIC DNA]</scope>
    <source>
        <strain evidence="2">20631-21</strain>
    </source>
</reference>